<comment type="caution">
    <text evidence="2">The sequence shown here is derived from an EMBL/GenBank/DDBJ whole genome shotgun (WGS) entry which is preliminary data.</text>
</comment>
<dbReference type="Proteomes" id="UP000821837">
    <property type="component" value="Unassembled WGS sequence"/>
</dbReference>
<feature type="region of interest" description="Disordered" evidence="1">
    <location>
        <begin position="210"/>
        <end position="231"/>
    </location>
</feature>
<reference evidence="2" key="2">
    <citation type="submission" date="2021-09" db="EMBL/GenBank/DDBJ databases">
        <authorList>
            <person name="Jia N."/>
            <person name="Wang J."/>
            <person name="Shi W."/>
            <person name="Du L."/>
            <person name="Sun Y."/>
            <person name="Zhan W."/>
            <person name="Jiang J."/>
            <person name="Wang Q."/>
            <person name="Zhang B."/>
            <person name="Ji P."/>
            <person name="Sakyi L.B."/>
            <person name="Cui X."/>
            <person name="Yuan T."/>
            <person name="Jiang B."/>
            <person name="Yang W."/>
            <person name="Lam T.T.-Y."/>
            <person name="Chang Q."/>
            <person name="Ding S."/>
            <person name="Wang X."/>
            <person name="Zhu J."/>
            <person name="Ruan X."/>
            <person name="Zhao L."/>
            <person name="Wei J."/>
            <person name="Que T."/>
            <person name="Du C."/>
            <person name="Cheng J."/>
            <person name="Dai P."/>
            <person name="Han X."/>
            <person name="Huang E."/>
            <person name="Gao Y."/>
            <person name="Liu J."/>
            <person name="Shao H."/>
            <person name="Ye R."/>
            <person name="Li L."/>
            <person name="Wei W."/>
            <person name="Wang X."/>
            <person name="Wang C."/>
            <person name="Huo Q."/>
            <person name="Li W."/>
            <person name="Guo W."/>
            <person name="Chen H."/>
            <person name="Chen S."/>
            <person name="Zhou L."/>
            <person name="Zhou L."/>
            <person name="Ni X."/>
            <person name="Tian J."/>
            <person name="Zhou Y."/>
            <person name="Sheng Y."/>
            <person name="Liu T."/>
            <person name="Pan Y."/>
            <person name="Xia L."/>
            <person name="Li J."/>
            <person name="Zhao F."/>
            <person name="Cao W."/>
        </authorList>
    </citation>
    <scope>NUCLEOTIDE SEQUENCE</scope>
    <source>
        <strain evidence="2">Rsan-2018</strain>
        <tissue evidence="2">Larvae</tissue>
    </source>
</reference>
<organism evidence="2 3">
    <name type="scientific">Rhipicephalus sanguineus</name>
    <name type="common">Brown dog tick</name>
    <name type="synonym">Ixodes sanguineus</name>
    <dbReference type="NCBI Taxonomy" id="34632"/>
    <lineage>
        <taxon>Eukaryota</taxon>
        <taxon>Metazoa</taxon>
        <taxon>Ecdysozoa</taxon>
        <taxon>Arthropoda</taxon>
        <taxon>Chelicerata</taxon>
        <taxon>Arachnida</taxon>
        <taxon>Acari</taxon>
        <taxon>Parasitiformes</taxon>
        <taxon>Ixodida</taxon>
        <taxon>Ixodoidea</taxon>
        <taxon>Ixodidae</taxon>
        <taxon>Rhipicephalinae</taxon>
        <taxon>Rhipicephalus</taxon>
        <taxon>Rhipicephalus</taxon>
    </lineage>
</organism>
<dbReference type="EMBL" id="JABSTV010001250">
    <property type="protein sequence ID" value="KAH7957309.1"/>
    <property type="molecule type" value="Genomic_DNA"/>
</dbReference>
<name>A0A9D4PWX8_RHISA</name>
<protein>
    <submittedName>
        <fullName evidence="2">Uncharacterized protein</fullName>
    </submittedName>
</protein>
<proteinExistence type="predicted"/>
<dbReference type="AlphaFoldDB" id="A0A9D4PWX8"/>
<evidence type="ECO:0000256" key="1">
    <source>
        <dbReference type="SAM" id="MobiDB-lite"/>
    </source>
</evidence>
<sequence length="284" mass="28932">MASSTTALSRRAVRAVVREEERENPTPRPVVRSYANVARGPARPAASGRTGLASQRPQPATGPAGRTPANPAAVHGPAAATTVPPSNTAAAVGSVTPKAPTAATLTVPGPAATIPAQNPLDSLAEILLQAMRAAKCGHLDTPRRPGNTKVFRERSAVEGAATGAAGNAARPRTVAVRSRRPTCGRRALGSGPSWATGLRPLGALHVAKTKAARDGRRQHAPTPTAPPPALPDQDLAALYVERMVTSPNFAALVGTAPPAAAASAPSADDGVNDLLLDFSDENFI</sequence>
<feature type="compositionally biased region" description="Low complexity" evidence="1">
    <location>
        <begin position="38"/>
        <end position="49"/>
    </location>
</feature>
<feature type="region of interest" description="Disordered" evidence="1">
    <location>
        <begin position="1"/>
        <end position="94"/>
    </location>
</feature>
<evidence type="ECO:0000313" key="3">
    <source>
        <dbReference type="Proteomes" id="UP000821837"/>
    </source>
</evidence>
<evidence type="ECO:0000313" key="2">
    <source>
        <dbReference type="EMBL" id="KAH7957309.1"/>
    </source>
</evidence>
<accession>A0A9D4PWX8</accession>
<feature type="compositionally biased region" description="Low complexity" evidence="1">
    <location>
        <begin position="68"/>
        <end position="85"/>
    </location>
</feature>
<gene>
    <name evidence="2" type="ORF">HPB52_017365</name>
</gene>
<keyword evidence="3" id="KW-1185">Reference proteome</keyword>
<reference evidence="2" key="1">
    <citation type="journal article" date="2020" name="Cell">
        <title>Large-Scale Comparative Analyses of Tick Genomes Elucidate Their Genetic Diversity and Vector Capacities.</title>
        <authorList>
            <consortium name="Tick Genome and Microbiome Consortium (TIGMIC)"/>
            <person name="Jia N."/>
            <person name="Wang J."/>
            <person name="Shi W."/>
            <person name="Du L."/>
            <person name="Sun Y."/>
            <person name="Zhan W."/>
            <person name="Jiang J.F."/>
            <person name="Wang Q."/>
            <person name="Zhang B."/>
            <person name="Ji P."/>
            <person name="Bell-Sakyi L."/>
            <person name="Cui X.M."/>
            <person name="Yuan T.T."/>
            <person name="Jiang B.G."/>
            <person name="Yang W.F."/>
            <person name="Lam T.T."/>
            <person name="Chang Q.C."/>
            <person name="Ding S.J."/>
            <person name="Wang X.J."/>
            <person name="Zhu J.G."/>
            <person name="Ruan X.D."/>
            <person name="Zhao L."/>
            <person name="Wei J.T."/>
            <person name="Ye R.Z."/>
            <person name="Que T.C."/>
            <person name="Du C.H."/>
            <person name="Zhou Y.H."/>
            <person name="Cheng J.X."/>
            <person name="Dai P.F."/>
            <person name="Guo W.B."/>
            <person name="Han X.H."/>
            <person name="Huang E.J."/>
            <person name="Li L.F."/>
            <person name="Wei W."/>
            <person name="Gao Y.C."/>
            <person name="Liu J.Z."/>
            <person name="Shao H.Z."/>
            <person name="Wang X."/>
            <person name="Wang C.C."/>
            <person name="Yang T.C."/>
            <person name="Huo Q.B."/>
            <person name="Li W."/>
            <person name="Chen H.Y."/>
            <person name="Chen S.E."/>
            <person name="Zhou L.G."/>
            <person name="Ni X.B."/>
            <person name="Tian J.H."/>
            <person name="Sheng Y."/>
            <person name="Liu T."/>
            <person name="Pan Y.S."/>
            <person name="Xia L.Y."/>
            <person name="Li J."/>
            <person name="Zhao F."/>
            <person name="Cao W.C."/>
        </authorList>
    </citation>
    <scope>NUCLEOTIDE SEQUENCE</scope>
    <source>
        <strain evidence="2">Rsan-2018</strain>
    </source>
</reference>
<feature type="compositionally biased region" description="Basic and acidic residues" evidence="1">
    <location>
        <begin position="16"/>
        <end position="25"/>
    </location>
</feature>